<dbReference type="PIRSF" id="PIRSF001365">
    <property type="entry name" value="DHDPS"/>
    <property type="match status" value="1"/>
</dbReference>
<evidence type="ECO:0000256" key="14">
    <source>
        <dbReference type="PIRSR" id="PIRSR001365-1"/>
    </source>
</evidence>
<comment type="caution">
    <text evidence="12">Was originally thought to be a dihydrodipicolinate synthase (DHDPS), catalyzing the condensation of (S)-aspartate-beta-semialdehyde [(S)-ASA] and pyruvate to dihydrodipicolinate (DHDP). However, it was shown in E.coli that the product of the enzymatic reaction is not dihydrodipicolinate but in fact (4S)-4-hydroxy-2,3,4,5-tetrahydro-(2S)-dipicolinic acid (HTPA), and that the consecutive dehydration reaction leading to DHDP is not spontaneous but catalyzed by DapB.</text>
</comment>
<feature type="site" description="Part of a proton relay during catalysis" evidence="12">
    <location>
        <position position="114"/>
    </location>
</feature>
<feature type="active site" description="Schiff-base intermediate with substrate" evidence="12 14">
    <location>
        <position position="168"/>
    </location>
</feature>
<comment type="catalytic activity">
    <reaction evidence="11 12">
        <text>L-aspartate 4-semialdehyde + pyruvate = (2S,4S)-4-hydroxy-2,3,4,5-tetrahydrodipicolinate + H2O + H(+)</text>
        <dbReference type="Rhea" id="RHEA:34171"/>
        <dbReference type="ChEBI" id="CHEBI:15361"/>
        <dbReference type="ChEBI" id="CHEBI:15377"/>
        <dbReference type="ChEBI" id="CHEBI:15378"/>
        <dbReference type="ChEBI" id="CHEBI:67139"/>
        <dbReference type="ChEBI" id="CHEBI:537519"/>
        <dbReference type="EC" id="4.3.3.7"/>
    </reaction>
</comment>
<dbReference type="InterPro" id="IPR020625">
    <property type="entry name" value="Schiff_base-form_aldolases_AS"/>
</dbReference>
<keyword evidence="10 12" id="KW-0704">Schiff base</keyword>
<dbReference type="EC" id="4.3.3.7" evidence="4 12"/>
<dbReference type="PROSITE" id="PS00665">
    <property type="entry name" value="DHDPS_1"/>
    <property type="match status" value="1"/>
</dbReference>
<evidence type="ECO:0000256" key="8">
    <source>
        <dbReference type="ARBA" id="ARBA00023154"/>
    </source>
</evidence>
<dbReference type="EMBL" id="NEVK01000008">
    <property type="protein sequence ID" value="OZI16570.1"/>
    <property type="molecule type" value="Genomic_DNA"/>
</dbReference>
<evidence type="ECO:0000313" key="17">
    <source>
        <dbReference type="Proteomes" id="UP000216947"/>
    </source>
</evidence>
<feature type="binding site" evidence="12 15">
    <location>
        <position position="53"/>
    </location>
    <ligand>
        <name>pyruvate</name>
        <dbReference type="ChEBI" id="CHEBI:15361"/>
    </ligand>
</feature>
<evidence type="ECO:0000313" key="16">
    <source>
        <dbReference type="EMBL" id="OZI16570.1"/>
    </source>
</evidence>
<accession>A0A261QW24</accession>
<keyword evidence="8 12" id="KW-0457">Lysine biosynthesis</keyword>
<dbReference type="Proteomes" id="UP000216947">
    <property type="component" value="Unassembled WGS sequence"/>
</dbReference>
<keyword evidence="5 12" id="KW-0963">Cytoplasm</keyword>
<dbReference type="PROSITE" id="PS00666">
    <property type="entry name" value="DHDPS_2"/>
    <property type="match status" value="1"/>
</dbReference>
<dbReference type="GO" id="GO:0019877">
    <property type="term" value="P:diaminopimelate biosynthetic process"/>
    <property type="evidence" value="ECO:0007669"/>
    <property type="project" value="UniProtKB-UniRule"/>
</dbReference>
<dbReference type="SUPFAM" id="SSF51569">
    <property type="entry name" value="Aldolase"/>
    <property type="match status" value="1"/>
</dbReference>
<evidence type="ECO:0000256" key="5">
    <source>
        <dbReference type="ARBA" id="ARBA00022490"/>
    </source>
</evidence>
<gene>
    <name evidence="12" type="primary">dapA</name>
    <name evidence="16" type="ORF">CAL19_18000</name>
</gene>
<keyword evidence="17" id="KW-1185">Reference proteome</keyword>
<evidence type="ECO:0000256" key="9">
    <source>
        <dbReference type="ARBA" id="ARBA00023239"/>
    </source>
</evidence>
<comment type="pathway">
    <text evidence="2 12">Amino-acid biosynthesis; L-lysine biosynthesis via DAP pathway; (S)-tetrahydrodipicolinate from L-aspartate: step 3/4.</text>
</comment>
<evidence type="ECO:0000256" key="6">
    <source>
        <dbReference type="ARBA" id="ARBA00022605"/>
    </source>
</evidence>
<dbReference type="AlphaFoldDB" id="A0A261QW24"/>
<keyword evidence="6 12" id="KW-0028">Amino-acid biosynthesis</keyword>
<reference evidence="17" key="1">
    <citation type="submission" date="2017-05" db="EMBL/GenBank/DDBJ databases">
        <title>Complete and WGS of Bordetella genogroups.</title>
        <authorList>
            <person name="Spilker T."/>
            <person name="Lipuma J."/>
        </authorList>
    </citation>
    <scope>NUCLEOTIDE SEQUENCE [LARGE SCALE GENOMIC DNA]</scope>
    <source>
        <strain evidence="17">AU18089</strain>
    </source>
</reference>
<feature type="site" description="Part of a proton relay during catalysis" evidence="12">
    <location>
        <position position="52"/>
    </location>
</feature>
<dbReference type="PRINTS" id="PR00146">
    <property type="entry name" value="DHPICSNTHASE"/>
</dbReference>
<organism evidence="16 17">
    <name type="scientific">Bordetella genomosp. 7</name>
    <dbReference type="NCBI Taxonomy" id="1416805"/>
    <lineage>
        <taxon>Bacteria</taxon>
        <taxon>Pseudomonadati</taxon>
        <taxon>Pseudomonadota</taxon>
        <taxon>Betaproteobacteria</taxon>
        <taxon>Burkholderiales</taxon>
        <taxon>Alcaligenaceae</taxon>
        <taxon>Bordetella</taxon>
    </lineage>
</organism>
<comment type="subunit">
    <text evidence="12">Homotetramer; dimer of dimers.</text>
</comment>
<dbReference type="HAMAP" id="MF_00418">
    <property type="entry name" value="DapA"/>
    <property type="match status" value="1"/>
</dbReference>
<comment type="subcellular location">
    <subcellularLocation>
        <location evidence="12">Cytoplasm</location>
    </subcellularLocation>
</comment>
<dbReference type="PANTHER" id="PTHR12128">
    <property type="entry name" value="DIHYDRODIPICOLINATE SYNTHASE"/>
    <property type="match status" value="1"/>
</dbReference>
<dbReference type="Pfam" id="PF00701">
    <property type="entry name" value="DHDPS"/>
    <property type="match status" value="1"/>
</dbReference>
<comment type="similarity">
    <text evidence="3 12 13">Belongs to the DapA family.</text>
</comment>
<feature type="binding site" evidence="12 15">
    <location>
        <position position="208"/>
    </location>
    <ligand>
        <name>pyruvate</name>
        <dbReference type="ChEBI" id="CHEBI:15361"/>
    </ligand>
</feature>
<sequence>MSIRSTSGGFQGVWVPLVTPFARDAAIDGQALRRLVRHYAAAGVHGLVVCGSTGEAAALDDAEQLAVLDTVLDEAGALPVVMGLAGNHQGHALHRLAAFATRPLAGILAPAPYYVRPGQHGARDYFRTLADASRAPLVIYDIPYRTGTSLHADTLLELASHGNIAAVKDCGGSLDKTVALIAHGGLQVMAGEDLQALTTLCLGGSGMIAAAAHIRPDLFVALHRAVQAQQLDTARRLFHALAPVIRLVFAEPNPGPLKAWLAQQDLLHDCLRAPMPGASAALAAQLGAAVAALDRDFPRAAAHAAAGGLPSPMPMPGAAAARVQPAVAAH</sequence>
<keyword evidence="7 12" id="KW-0220">Diaminopimelate biosynthesis</keyword>
<dbReference type="NCBIfam" id="TIGR00674">
    <property type="entry name" value="dapA"/>
    <property type="match status" value="1"/>
</dbReference>
<comment type="function">
    <text evidence="1 12">Catalyzes the condensation of (S)-aspartate-beta-semialdehyde [(S)-ASA] and pyruvate to 4-hydroxy-tetrahydrodipicolinate (HTPA).</text>
</comment>
<dbReference type="UniPathway" id="UPA00034">
    <property type="reaction ID" value="UER00017"/>
</dbReference>
<evidence type="ECO:0000256" key="15">
    <source>
        <dbReference type="PIRSR" id="PIRSR001365-2"/>
    </source>
</evidence>
<comment type="caution">
    <text evidence="16">The sequence shown here is derived from an EMBL/GenBank/DDBJ whole genome shotgun (WGS) entry which is preliminary data.</text>
</comment>
<dbReference type="InterPro" id="IPR002220">
    <property type="entry name" value="DapA-like"/>
</dbReference>
<dbReference type="GO" id="GO:0008840">
    <property type="term" value="F:4-hydroxy-tetrahydrodipicolinate synthase activity"/>
    <property type="evidence" value="ECO:0007669"/>
    <property type="project" value="UniProtKB-UniRule"/>
</dbReference>
<dbReference type="InterPro" id="IPR013785">
    <property type="entry name" value="Aldolase_TIM"/>
</dbReference>
<dbReference type="SMART" id="SM01130">
    <property type="entry name" value="DHDPS"/>
    <property type="match status" value="1"/>
</dbReference>
<proteinExistence type="inferred from homology"/>
<evidence type="ECO:0000256" key="11">
    <source>
        <dbReference type="ARBA" id="ARBA00047836"/>
    </source>
</evidence>
<dbReference type="GO" id="GO:0009089">
    <property type="term" value="P:lysine biosynthetic process via diaminopimelate"/>
    <property type="evidence" value="ECO:0007669"/>
    <property type="project" value="UniProtKB-UniRule"/>
</dbReference>
<keyword evidence="9 12" id="KW-0456">Lyase</keyword>
<evidence type="ECO:0000256" key="10">
    <source>
        <dbReference type="ARBA" id="ARBA00023270"/>
    </source>
</evidence>
<dbReference type="GO" id="GO:0005737">
    <property type="term" value="C:cytoplasm"/>
    <property type="evidence" value="ECO:0007669"/>
    <property type="project" value="UniProtKB-SubCell"/>
</dbReference>
<dbReference type="CDD" id="cd00950">
    <property type="entry name" value="DHDPS"/>
    <property type="match status" value="1"/>
</dbReference>
<name>A0A261QW24_9BORD</name>
<evidence type="ECO:0000256" key="13">
    <source>
        <dbReference type="PIRNR" id="PIRNR001365"/>
    </source>
</evidence>
<evidence type="ECO:0000256" key="1">
    <source>
        <dbReference type="ARBA" id="ARBA00003294"/>
    </source>
</evidence>
<feature type="active site" description="Proton donor/acceptor" evidence="12 14">
    <location>
        <position position="140"/>
    </location>
</feature>
<dbReference type="PANTHER" id="PTHR12128:SF66">
    <property type="entry name" value="4-HYDROXY-2-OXOGLUTARATE ALDOLASE, MITOCHONDRIAL"/>
    <property type="match status" value="1"/>
</dbReference>
<dbReference type="Gene3D" id="3.20.20.70">
    <property type="entry name" value="Aldolase class I"/>
    <property type="match status" value="1"/>
</dbReference>
<evidence type="ECO:0000256" key="12">
    <source>
        <dbReference type="HAMAP-Rule" id="MF_00418"/>
    </source>
</evidence>
<protein>
    <recommendedName>
        <fullName evidence="4 12">4-hydroxy-tetrahydrodipicolinate synthase</fullName>
        <shortName evidence="12">HTPA synthase</shortName>
        <ecNumber evidence="4 12">4.3.3.7</ecNumber>
    </recommendedName>
</protein>
<evidence type="ECO:0000256" key="2">
    <source>
        <dbReference type="ARBA" id="ARBA00005120"/>
    </source>
</evidence>
<dbReference type="InterPro" id="IPR005263">
    <property type="entry name" value="DapA"/>
</dbReference>
<evidence type="ECO:0000256" key="3">
    <source>
        <dbReference type="ARBA" id="ARBA00007592"/>
    </source>
</evidence>
<dbReference type="InterPro" id="IPR020624">
    <property type="entry name" value="Schiff_base-form_aldolases_CS"/>
</dbReference>
<evidence type="ECO:0000256" key="4">
    <source>
        <dbReference type="ARBA" id="ARBA00012086"/>
    </source>
</evidence>
<evidence type="ECO:0000256" key="7">
    <source>
        <dbReference type="ARBA" id="ARBA00022915"/>
    </source>
</evidence>
<dbReference type="RefSeq" id="WP_094797591.1">
    <property type="nucleotide sequence ID" value="NZ_NEVK01000008.1"/>
</dbReference>